<evidence type="ECO:0000313" key="2">
    <source>
        <dbReference type="EMBL" id="AHC16173.1"/>
    </source>
</evidence>
<organism evidence="2 3">
    <name type="scientific">Salinispira pacifica</name>
    <dbReference type="NCBI Taxonomy" id="1307761"/>
    <lineage>
        <taxon>Bacteria</taxon>
        <taxon>Pseudomonadati</taxon>
        <taxon>Spirochaetota</taxon>
        <taxon>Spirochaetia</taxon>
        <taxon>Spirochaetales</taxon>
        <taxon>Spirochaetaceae</taxon>
        <taxon>Salinispira</taxon>
    </lineage>
</organism>
<dbReference type="STRING" id="1307761.L21SP2_2823"/>
<keyword evidence="3" id="KW-1185">Reference proteome</keyword>
<proteinExistence type="predicted"/>
<gene>
    <name evidence="2" type="ORF">L21SP2_2823</name>
</gene>
<dbReference type="KEGG" id="slr:L21SP2_2823"/>
<reference evidence="2 3" key="1">
    <citation type="journal article" date="2015" name="Stand. Genomic Sci.">
        <title>Complete genome sequence and description of Salinispira pacifica gen. nov., sp. nov., a novel spirochaete isolated form a hypersaline microbial mat.</title>
        <authorList>
            <person name="Ben Hania W."/>
            <person name="Joseph M."/>
            <person name="Schumann P."/>
            <person name="Bunk B."/>
            <person name="Fiebig A."/>
            <person name="Sproer C."/>
            <person name="Klenk H.P."/>
            <person name="Fardeau M.L."/>
            <person name="Spring S."/>
        </authorList>
    </citation>
    <scope>NUCLEOTIDE SEQUENCE [LARGE SCALE GENOMIC DNA]</scope>
    <source>
        <strain evidence="2 3">L21-RPul-D2</strain>
    </source>
</reference>
<protein>
    <submittedName>
        <fullName evidence="2">Uncharacterized protein</fullName>
    </submittedName>
</protein>
<keyword evidence="1" id="KW-0472">Membrane</keyword>
<sequence length="49" mass="5597">MAIQGDPEVLAEQCHRKAVVHELLALFYFGLGVVINFFLVVLLFLLYVF</sequence>
<keyword evidence="1" id="KW-0812">Transmembrane</keyword>
<keyword evidence="1" id="KW-1133">Transmembrane helix</keyword>
<evidence type="ECO:0000256" key="1">
    <source>
        <dbReference type="SAM" id="Phobius"/>
    </source>
</evidence>
<dbReference type="Proteomes" id="UP000018680">
    <property type="component" value="Chromosome"/>
</dbReference>
<evidence type="ECO:0000313" key="3">
    <source>
        <dbReference type="Proteomes" id="UP000018680"/>
    </source>
</evidence>
<dbReference type="AlphaFoldDB" id="V5WK94"/>
<accession>V5WK94</accession>
<dbReference type="HOGENOM" id="CLU_3140509_0_0_12"/>
<name>V5WK94_9SPIO</name>
<feature type="transmembrane region" description="Helical" evidence="1">
    <location>
        <begin position="25"/>
        <end position="48"/>
    </location>
</feature>
<dbReference type="EMBL" id="CP006939">
    <property type="protein sequence ID" value="AHC16173.1"/>
    <property type="molecule type" value="Genomic_DNA"/>
</dbReference>